<keyword evidence="4" id="KW-1185">Reference proteome</keyword>
<feature type="domain" description="RPA-interacting protein N-terminal" evidence="2">
    <location>
        <begin position="21"/>
        <end position="50"/>
    </location>
</feature>
<dbReference type="Pfam" id="PF14766">
    <property type="entry name" value="RPA_interact_N"/>
    <property type="match status" value="1"/>
</dbReference>
<dbReference type="EMBL" id="OU015567">
    <property type="protein sequence ID" value="CAG5112220.1"/>
    <property type="molecule type" value="Genomic_DNA"/>
</dbReference>
<protein>
    <submittedName>
        <fullName evidence="3">Oidioi.mRNA.OKI2018_I69.chr2.g6462.t1.cds</fullName>
    </submittedName>
</protein>
<dbReference type="Proteomes" id="UP001158576">
    <property type="component" value="Chromosome 2"/>
</dbReference>
<accession>A0ABN7T337</accession>
<evidence type="ECO:0000259" key="2">
    <source>
        <dbReference type="Pfam" id="PF14766"/>
    </source>
</evidence>
<organism evidence="3 4">
    <name type="scientific">Oikopleura dioica</name>
    <name type="common">Tunicate</name>
    <dbReference type="NCBI Taxonomy" id="34765"/>
    <lineage>
        <taxon>Eukaryota</taxon>
        <taxon>Metazoa</taxon>
        <taxon>Chordata</taxon>
        <taxon>Tunicata</taxon>
        <taxon>Appendicularia</taxon>
        <taxon>Copelata</taxon>
        <taxon>Oikopleuridae</taxon>
        <taxon>Oikopleura</taxon>
    </lineage>
</organism>
<reference evidence="3 4" key="1">
    <citation type="submission" date="2021-04" db="EMBL/GenBank/DDBJ databases">
        <authorList>
            <person name="Bliznina A."/>
        </authorList>
    </citation>
    <scope>NUCLEOTIDE SEQUENCE [LARGE SCALE GENOMIC DNA]</scope>
</reference>
<evidence type="ECO:0000313" key="3">
    <source>
        <dbReference type="EMBL" id="CAG5112220.1"/>
    </source>
</evidence>
<sequence>MDEKENMFMSPRRKSQMENYRKTPDWKQRYKNRCKMRLQDNRTKLVDKFRGISLVQEVMKSEAADMGMTPDQLIELDIKFFQEIEEELLQEEAALAMGYDEPIDDSPGGPPCPGCQNSFPDDGAVLTCNKCCIRATVSTNPPMNLSDIYNAWFGKHIEVCTWPADVFIIDNKILISCGGCGNKDFLPNVAIVPY</sequence>
<proteinExistence type="predicted"/>
<gene>
    <name evidence="3" type="ORF">OKIOD_LOCUS15227</name>
</gene>
<dbReference type="InterPro" id="IPR028158">
    <property type="entry name" value="RPA_interact_N_dom"/>
</dbReference>
<evidence type="ECO:0000313" key="4">
    <source>
        <dbReference type="Proteomes" id="UP001158576"/>
    </source>
</evidence>
<feature type="region of interest" description="Disordered" evidence="1">
    <location>
        <begin position="1"/>
        <end position="21"/>
    </location>
</feature>
<evidence type="ECO:0000256" key="1">
    <source>
        <dbReference type="SAM" id="MobiDB-lite"/>
    </source>
</evidence>
<name>A0ABN7T337_OIKDI</name>